<gene>
    <name evidence="2" type="ORF">BGZ65_009344</name>
</gene>
<feature type="compositionally biased region" description="Polar residues" evidence="1">
    <location>
        <begin position="102"/>
        <end position="116"/>
    </location>
</feature>
<feature type="region of interest" description="Disordered" evidence="1">
    <location>
        <begin position="94"/>
        <end position="158"/>
    </location>
</feature>
<proteinExistence type="predicted"/>
<accession>A0A9P6LWB9</accession>
<dbReference type="Proteomes" id="UP000749646">
    <property type="component" value="Unassembled WGS sequence"/>
</dbReference>
<evidence type="ECO:0000313" key="3">
    <source>
        <dbReference type="Proteomes" id="UP000749646"/>
    </source>
</evidence>
<name>A0A9P6LWB9_9FUNG</name>
<sequence length="227" mass="25836">MLQWWTTHETHKASSYFARNPASGWEFNDYASYSAQYDQVTTATQAHLNWIHSLTTIKDSKWTPRSVVEQCEALLSQEEDLRLAENLFSTQADQRISRTTHDTSQATLSSVQSSIAIRNEAREAAGAASRKRKQPTDDEASDTVKSRTRSSSSWQQYARKPWKTANHLIFNMALSSDRDNINGEALKSLMNVEGLRELDRDGLEDMEGPLNTFRHVHSLEILHPLLN</sequence>
<dbReference type="EMBL" id="JAAAHW010007679">
    <property type="protein sequence ID" value="KAF9946847.1"/>
    <property type="molecule type" value="Genomic_DNA"/>
</dbReference>
<reference evidence="2" key="1">
    <citation type="journal article" date="2020" name="Fungal Divers.">
        <title>Resolving the Mortierellaceae phylogeny through synthesis of multi-gene phylogenetics and phylogenomics.</title>
        <authorList>
            <person name="Vandepol N."/>
            <person name="Liber J."/>
            <person name="Desiro A."/>
            <person name="Na H."/>
            <person name="Kennedy M."/>
            <person name="Barry K."/>
            <person name="Grigoriev I.V."/>
            <person name="Miller A.N."/>
            <person name="O'Donnell K."/>
            <person name="Stajich J.E."/>
            <person name="Bonito G."/>
        </authorList>
    </citation>
    <scope>NUCLEOTIDE SEQUENCE</scope>
    <source>
        <strain evidence="2">MES-2147</strain>
    </source>
</reference>
<protein>
    <submittedName>
        <fullName evidence="2">Uncharacterized protein</fullName>
    </submittedName>
</protein>
<evidence type="ECO:0000313" key="2">
    <source>
        <dbReference type="EMBL" id="KAF9946847.1"/>
    </source>
</evidence>
<keyword evidence="3" id="KW-1185">Reference proteome</keyword>
<evidence type="ECO:0000256" key="1">
    <source>
        <dbReference type="SAM" id="MobiDB-lite"/>
    </source>
</evidence>
<comment type="caution">
    <text evidence="2">The sequence shown here is derived from an EMBL/GenBank/DDBJ whole genome shotgun (WGS) entry which is preliminary data.</text>
</comment>
<dbReference type="AlphaFoldDB" id="A0A9P6LWB9"/>
<dbReference type="OrthoDB" id="2351825at2759"/>
<organism evidence="2 3">
    <name type="scientific">Modicella reniformis</name>
    <dbReference type="NCBI Taxonomy" id="1440133"/>
    <lineage>
        <taxon>Eukaryota</taxon>
        <taxon>Fungi</taxon>
        <taxon>Fungi incertae sedis</taxon>
        <taxon>Mucoromycota</taxon>
        <taxon>Mortierellomycotina</taxon>
        <taxon>Mortierellomycetes</taxon>
        <taxon>Mortierellales</taxon>
        <taxon>Mortierellaceae</taxon>
        <taxon>Modicella</taxon>
    </lineage>
</organism>